<reference evidence="1 2" key="1">
    <citation type="journal article" date="2019" name="Sci. Rep.">
        <title>Orb-weaving spider Araneus ventricosus genome elucidates the spidroin gene catalogue.</title>
        <authorList>
            <person name="Kono N."/>
            <person name="Nakamura H."/>
            <person name="Ohtoshi R."/>
            <person name="Moran D.A.P."/>
            <person name="Shinohara A."/>
            <person name="Yoshida Y."/>
            <person name="Fujiwara M."/>
            <person name="Mori M."/>
            <person name="Tomita M."/>
            <person name="Arakawa K."/>
        </authorList>
    </citation>
    <scope>NUCLEOTIDE SEQUENCE [LARGE SCALE GENOMIC DNA]</scope>
</reference>
<evidence type="ECO:0000313" key="2">
    <source>
        <dbReference type="Proteomes" id="UP000499080"/>
    </source>
</evidence>
<keyword evidence="2" id="KW-1185">Reference proteome</keyword>
<proteinExistence type="predicted"/>
<dbReference type="OrthoDB" id="424543at2759"/>
<sequence length="97" mass="11459">MYGSPIWESMSTVNIRRLQLFQNKRLMHVVNALWHARRKVIHKDLKTEPVSEFIKRASIKMFRKNTPDFQRTASKASLQSSYPQLEEKSESYAGYIK</sequence>
<protein>
    <submittedName>
        <fullName evidence="1">Uncharacterized protein</fullName>
    </submittedName>
</protein>
<evidence type="ECO:0000313" key="1">
    <source>
        <dbReference type="EMBL" id="GBM21782.1"/>
    </source>
</evidence>
<dbReference type="Proteomes" id="UP000499080">
    <property type="component" value="Unassembled WGS sequence"/>
</dbReference>
<organism evidence="1 2">
    <name type="scientific">Araneus ventricosus</name>
    <name type="common">Orbweaver spider</name>
    <name type="synonym">Epeira ventricosa</name>
    <dbReference type="NCBI Taxonomy" id="182803"/>
    <lineage>
        <taxon>Eukaryota</taxon>
        <taxon>Metazoa</taxon>
        <taxon>Ecdysozoa</taxon>
        <taxon>Arthropoda</taxon>
        <taxon>Chelicerata</taxon>
        <taxon>Arachnida</taxon>
        <taxon>Araneae</taxon>
        <taxon>Araneomorphae</taxon>
        <taxon>Entelegynae</taxon>
        <taxon>Araneoidea</taxon>
        <taxon>Araneidae</taxon>
        <taxon>Araneus</taxon>
    </lineage>
</organism>
<comment type="caution">
    <text evidence="1">The sequence shown here is derived from an EMBL/GenBank/DDBJ whole genome shotgun (WGS) entry which is preliminary data.</text>
</comment>
<dbReference type="EMBL" id="BGPR01000467">
    <property type="protein sequence ID" value="GBM21782.1"/>
    <property type="molecule type" value="Genomic_DNA"/>
</dbReference>
<name>A0A4Y2DY04_ARAVE</name>
<accession>A0A4Y2DY04</accession>
<gene>
    <name evidence="1" type="ORF">AVEN_29227_1</name>
</gene>
<dbReference type="AlphaFoldDB" id="A0A4Y2DY04"/>